<accession>A0ABV0BK65</accession>
<dbReference type="EMBL" id="JBBYXI010000002">
    <property type="protein sequence ID" value="MEN3930686.1"/>
    <property type="molecule type" value="Genomic_DNA"/>
</dbReference>
<organism evidence="1 2">
    <name type="scientific">Hohaiivirga grylli</name>
    <dbReference type="NCBI Taxonomy" id="3133970"/>
    <lineage>
        <taxon>Bacteria</taxon>
        <taxon>Pseudomonadati</taxon>
        <taxon>Pseudomonadota</taxon>
        <taxon>Alphaproteobacteria</taxon>
        <taxon>Hyphomicrobiales</taxon>
        <taxon>Methylobacteriaceae</taxon>
        <taxon>Hohaiivirga</taxon>
    </lineage>
</organism>
<evidence type="ECO:0000313" key="2">
    <source>
        <dbReference type="Proteomes" id="UP001418637"/>
    </source>
</evidence>
<proteinExistence type="predicted"/>
<comment type="caution">
    <text evidence="1">The sequence shown here is derived from an EMBL/GenBank/DDBJ whole genome shotgun (WGS) entry which is preliminary data.</text>
</comment>
<protein>
    <recommendedName>
        <fullName evidence="3">Lipoprotein</fullName>
    </recommendedName>
</protein>
<sequence>MKKRMMIILSGILLAGCVQNTGRVIAVDTPPPGPALKELRKIVDASSYGQFERCFKRNSTYTDDITLFKVVYSKSKNKLCAIAVSRKFGVAGAGPMSATFDMSDVECSLQAVSCLNPAAAKRIAAKYNLKIIRYPTDGE</sequence>
<evidence type="ECO:0008006" key="3">
    <source>
        <dbReference type="Google" id="ProtNLM"/>
    </source>
</evidence>
<dbReference type="Proteomes" id="UP001418637">
    <property type="component" value="Unassembled WGS sequence"/>
</dbReference>
<dbReference type="PROSITE" id="PS51257">
    <property type="entry name" value="PROKAR_LIPOPROTEIN"/>
    <property type="match status" value="1"/>
</dbReference>
<dbReference type="RefSeq" id="WP_346336685.1">
    <property type="nucleotide sequence ID" value="NZ_JBBYXI010000002.1"/>
</dbReference>
<name>A0ABV0BK65_9HYPH</name>
<keyword evidence="2" id="KW-1185">Reference proteome</keyword>
<gene>
    <name evidence="1" type="ORF">WJT86_06355</name>
</gene>
<reference evidence="1 2" key="1">
    <citation type="submission" date="2024-04" db="EMBL/GenBank/DDBJ databases">
        <title>A novel species isolated from cricket.</title>
        <authorList>
            <person name="Wang H.-C."/>
        </authorList>
    </citation>
    <scope>NUCLEOTIDE SEQUENCE [LARGE SCALE GENOMIC DNA]</scope>
    <source>
        <strain evidence="1 2">WL0021</strain>
    </source>
</reference>
<evidence type="ECO:0000313" key="1">
    <source>
        <dbReference type="EMBL" id="MEN3930686.1"/>
    </source>
</evidence>